<dbReference type="PANTHER" id="PTHR31942:SF9">
    <property type="entry name" value="MLO-LIKE PROTEIN 4"/>
    <property type="match status" value="1"/>
</dbReference>
<evidence type="ECO:0000256" key="7">
    <source>
        <dbReference type="ARBA" id="ARBA00023265"/>
    </source>
</evidence>
<evidence type="ECO:0000256" key="9">
    <source>
        <dbReference type="SAM" id="Phobius"/>
    </source>
</evidence>
<keyword evidence="5 8" id="KW-1133">Transmembrane helix</keyword>
<organism evidence="10 11">
    <name type="scientific">Ilex paraguariensis</name>
    <name type="common">yerba mate</name>
    <dbReference type="NCBI Taxonomy" id="185542"/>
    <lineage>
        <taxon>Eukaryota</taxon>
        <taxon>Viridiplantae</taxon>
        <taxon>Streptophyta</taxon>
        <taxon>Embryophyta</taxon>
        <taxon>Tracheophyta</taxon>
        <taxon>Spermatophyta</taxon>
        <taxon>Magnoliopsida</taxon>
        <taxon>eudicotyledons</taxon>
        <taxon>Gunneridae</taxon>
        <taxon>Pentapetalae</taxon>
        <taxon>asterids</taxon>
        <taxon>campanulids</taxon>
        <taxon>Aquifoliales</taxon>
        <taxon>Aquifoliaceae</taxon>
        <taxon>Ilex</taxon>
    </lineage>
</organism>
<keyword evidence="6 8" id="KW-0472">Membrane</keyword>
<protein>
    <recommendedName>
        <fullName evidence="8">MLO-like protein</fullName>
    </recommendedName>
</protein>
<dbReference type="PANTHER" id="PTHR31942">
    <property type="entry name" value="MLO-LIKE PROTEIN 1"/>
    <property type="match status" value="1"/>
</dbReference>
<evidence type="ECO:0000256" key="4">
    <source>
        <dbReference type="ARBA" id="ARBA00022821"/>
    </source>
</evidence>
<dbReference type="GO" id="GO:0006952">
    <property type="term" value="P:defense response"/>
    <property type="evidence" value="ECO:0007669"/>
    <property type="project" value="UniProtKB-KW"/>
</dbReference>
<feature type="transmembrane region" description="Helical" evidence="9">
    <location>
        <begin position="299"/>
        <end position="316"/>
    </location>
</feature>
<keyword evidence="11" id="KW-1185">Reference proteome</keyword>
<evidence type="ECO:0000256" key="5">
    <source>
        <dbReference type="ARBA" id="ARBA00022989"/>
    </source>
</evidence>
<evidence type="ECO:0000256" key="1">
    <source>
        <dbReference type="ARBA" id="ARBA00004141"/>
    </source>
</evidence>
<accession>A0ABC8U230</accession>
<gene>
    <name evidence="8" type="primary">MLO</name>
    <name evidence="10" type="ORF">ILEXP_LOCUS45511</name>
</gene>
<keyword evidence="3 8" id="KW-0812">Transmembrane</keyword>
<proteinExistence type="inferred from homology"/>
<dbReference type="Proteomes" id="UP001642360">
    <property type="component" value="Unassembled WGS sequence"/>
</dbReference>
<comment type="similarity">
    <text evidence="2 8">Belongs to the MLO family.</text>
</comment>
<sequence>MEGEIRVGRSLAETPTWSVASVITVMVFVCLFVERSIYRFGKWLKKTRRKALFASLEKIKEELMLLGFISLLLGQWARWISQICVNSSLFSSKFYLCSEEDYGSKERILITYPFGNDSDIPPKGINYPTSHQCGKGHEPFVSYEGLEQLHRFLFVLGVTHVLYSCIAVGLAMSKIYSWRKWENQASLVADANFQARKNKVMRRQSTFALHHASHPWSRSRVLIWMLCFLRQFRSSIQKSDYLALRLGFITNHKLPHSYNFHKYMVRSMEDEFYGIVGISWPLWGYAILCIFINIHGLNIYFWLSFIPVFLVMLVGTKLQHVVSLLALEIAELKGPFTGTQVKPRDELFWFGKPQILLRLIQFISFQNAFEMATYIWSLWGFKEQCFMRNHAMIIIRLTSGVLVQFWCSYSTVPLNIIITQMGSRCTKALIAESVRESLHSWCKRVKERSKRDALLSITTRSTCSLESIIDERDEIITVASCTISPCSSSGSLNQLDVNGVVPTEQPDAAIETSNQPHHECSFGIPEYASQPLASGAEDDMNNRDGGKVETLLDLFQKT</sequence>
<comment type="function">
    <text evidence="8">May be involved in modulation of pathogen defense and leaf cell death.</text>
</comment>
<evidence type="ECO:0000313" key="10">
    <source>
        <dbReference type="EMBL" id="CAK9175702.1"/>
    </source>
</evidence>
<evidence type="ECO:0000313" key="11">
    <source>
        <dbReference type="Proteomes" id="UP001642360"/>
    </source>
</evidence>
<dbReference type="InterPro" id="IPR004326">
    <property type="entry name" value="Mlo"/>
</dbReference>
<comment type="subcellular location">
    <subcellularLocation>
        <location evidence="1 8">Membrane</location>
        <topology evidence="1 8">Multi-pass membrane protein</topology>
    </subcellularLocation>
</comment>
<evidence type="ECO:0000256" key="6">
    <source>
        <dbReference type="ARBA" id="ARBA00023136"/>
    </source>
</evidence>
<evidence type="ECO:0000256" key="3">
    <source>
        <dbReference type="ARBA" id="ARBA00022692"/>
    </source>
</evidence>
<dbReference type="AlphaFoldDB" id="A0ABC8U230"/>
<evidence type="ECO:0000256" key="2">
    <source>
        <dbReference type="ARBA" id="ARBA00006574"/>
    </source>
</evidence>
<keyword evidence="4 8" id="KW-0611">Plant defense</keyword>
<reference evidence="10 11" key="1">
    <citation type="submission" date="2024-02" db="EMBL/GenBank/DDBJ databases">
        <authorList>
            <person name="Vignale AGUSTIN F."/>
            <person name="Sosa J E."/>
            <person name="Modenutti C."/>
        </authorList>
    </citation>
    <scope>NUCLEOTIDE SEQUENCE [LARGE SCALE GENOMIC DNA]</scope>
</reference>
<feature type="transmembrane region" description="Helical" evidence="9">
    <location>
        <begin position="152"/>
        <end position="172"/>
    </location>
</feature>
<dbReference type="EMBL" id="CAUOFW020006680">
    <property type="protein sequence ID" value="CAK9175702.1"/>
    <property type="molecule type" value="Genomic_DNA"/>
</dbReference>
<keyword evidence="8" id="KW-0112">Calmodulin-binding</keyword>
<dbReference type="GO" id="GO:0005516">
    <property type="term" value="F:calmodulin binding"/>
    <property type="evidence" value="ECO:0007669"/>
    <property type="project" value="UniProtKB-KW"/>
</dbReference>
<name>A0ABC8U230_9AQUA</name>
<feature type="transmembrane region" description="Helical" evidence="9">
    <location>
        <begin position="17"/>
        <end position="38"/>
    </location>
</feature>
<evidence type="ECO:0000256" key="8">
    <source>
        <dbReference type="RuleBase" id="RU280816"/>
    </source>
</evidence>
<dbReference type="Pfam" id="PF03094">
    <property type="entry name" value="Mlo"/>
    <property type="match status" value="1"/>
</dbReference>
<feature type="transmembrane region" description="Helical" evidence="9">
    <location>
        <begin position="59"/>
        <end position="77"/>
    </location>
</feature>
<comment type="domain">
    <text evidence="8">The C-terminus contains a calmodulin-binding domain, which binds calmodulin in a calcium-dependent fashion.</text>
</comment>
<dbReference type="GO" id="GO:0016020">
    <property type="term" value="C:membrane"/>
    <property type="evidence" value="ECO:0007669"/>
    <property type="project" value="UniProtKB-SubCell"/>
</dbReference>
<keyword evidence="7 8" id="KW-0568">Pathogenesis-related protein</keyword>
<feature type="transmembrane region" description="Helical" evidence="9">
    <location>
        <begin position="272"/>
        <end position="293"/>
    </location>
</feature>
<comment type="caution">
    <text evidence="10">The sequence shown here is derived from an EMBL/GenBank/DDBJ whole genome shotgun (WGS) entry which is preliminary data.</text>
</comment>